<dbReference type="EMBL" id="BMJA01000002">
    <property type="protein sequence ID" value="GGA40778.1"/>
    <property type="molecule type" value="Genomic_DNA"/>
</dbReference>
<evidence type="ECO:0000313" key="2">
    <source>
        <dbReference type="EMBL" id="GGA40778.1"/>
    </source>
</evidence>
<evidence type="ECO:0000259" key="1">
    <source>
        <dbReference type="Pfam" id="PF18145"/>
    </source>
</evidence>
<dbReference type="InterPro" id="IPR040836">
    <property type="entry name" value="SAVED"/>
</dbReference>
<dbReference type="Proteomes" id="UP000620046">
    <property type="component" value="Unassembled WGS sequence"/>
</dbReference>
<organism evidence="2 3">
    <name type="scientific">Dyella nitratireducens</name>
    <dbReference type="NCBI Taxonomy" id="1849580"/>
    <lineage>
        <taxon>Bacteria</taxon>
        <taxon>Pseudomonadati</taxon>
        <taxon>Pseudomonadota</taxon>
        <taxon>Gammaproteobacteria</taxon>
        <taxon>Lysobacterales</taxon>
        <taxon>Rhodanobacteraceae</taxon>
        <taxon>Dyella</taxon>
    </lineage>
</organism>
<reference evidence="3" key="1">
    <citation type="journal article" date="2019" name="Int. J. Syst. Evol. Microbiol.">
        <title>The Global Catalogue of Microorganisms (GCM) 10K type strain sequencing project: providing services to taxonomists for standard genome sequencing and annotation.</title>
        <authorList>
            <consortium name="The Broad Institute Genomics Platform"/>
            <consortium name="The Broad Institute Genome Sequencing Center for Infectious Disease"/>
            <person name="Wu L."/>
            <person name="Ma J."/>
        </authorList>
    </citation>
    <scope>NUCLEOTIDE SEQUENCE [LARGE SCALE GENOMIC DNA]</scope>
    <source>
        <strain evidence="3">CGMCC 1.15439</strain>
    </source>
</reference>
<accession>A0ABQ1GC07</accession>
<sequence length="516" mass="57903">MTDAVKVVRDGHAFQAMQFWLYAANLLNPVSPVIRVGFESGPKAFDDLWVEYDQDRAPKDAYGRPLSREHFQCKWHVSAGEYGYADLIAPEFIGATTHSLLQRALSAQRTHAPNGDGLRLTLVSNWQPSRNDPLARLVRANTGAIQLDRLREGKTVRSAMGQVRQTWLDHLGIELDELFVLARTLSFTPFPLPFHATREWLNDKLAVAGLCQIPSHQSDFRYEDVVFQWMGQGRRIFNAAELQEACRQEGLLAAPAPRPIAFGVKSFEHRTDRLEDRCAKVLNLLPEFQERFIREPAAWNDRLYPALEKFLVQAAQDAPSLRLVLDAHATLAFAAGSILDIKAGRAIELEQRTVEREVWHVSDQEPDPSWPTLWPEVIEIHPDKPDLAVALGLTHANAPEVERFAREHLPEVGKVLVYSPADGAGRLAVRCGRHANQLVEAMAAHIRTLRQPGAHIHLFAAAPNAVTFFVGQRRAHLGRVTLYEYDLEGERSGSYEPSLSLPISVQKESIAVQRGH</sequence>
<keyword evidence="3" id="KW-1185">Reference proteome</keyword>
<dbReference type="NCBIfam" id="NF033611">
    <property type="entry name" value="SAVED"/>
    <property type="match status" value="1"/>
</dbReference>
<dbReference type="Pfam" id="PF18145">
    <property type="entry name" value="SAVED"/>
    <property type="match status" value="1"/>
</dbReference>
<feature type="domain" description="SMODS-associated and fused to various effectors" evidence="1">
    <location>
        <begin position="303"/>
        <end position="501"/>
    </location>
</feature>
<dbReference type="RefSeq" id="WP_188795488.1">
    <property type="nucleotide sequence ID" value="NZ_BMJA01000002.1"/>
</dbReference>
<gene>
    <name evidence="2" type="ORF">GCM10010981_32490</name>
</gene>
<protein>
    <recommendedName>
        <fullName evidence="1">SMODS-associated and fused to various effectors domain-containing protein</fullName>
    </recommendedName>
</protein>
<name>A0ABQ1GC07_9GAMM</name>
<comment type="caution">
    <text evidence="2">The sequence shown here is derived from an EMBL/GenBank/DDBJ whole genome shotgun (WGS) entry which is preliminary data.</text>
</comment>
<evidence type="ECO:0000313" key="3">
    <source>
        <dbReference type="Proteomes" id="UP000620046"/>
    </source>
</evidence>
<proteinExistence type="predicted"/>